<dbReference type="Gene3D" id="3.40.630.30">
    <property type="match status" value="1"/>
</dbReference>
<dbReference type="InterPro" id="IPR000182">
    <property type="entry name" value="GNAT_dom"/>
</dbReference>
<name>A0A135I8A3_9GAMM</name>
<dbReference type="Pfam" id="PF13302">
    <property type="entry name" value="Acetyltransf_3"/>
    <property type="match status" value="1"/>
</dbReference>
<evidence type="ECO:0000256" key="1">
    <source>
        <dbReference type="ARBA" id="ARBA00022679"/>
    </source>
</evidence>
<dbReference type="Proteomes" id="UP000070529">
    <property type="component" value="Unassembled WGS sequence"/>
</dbReference>
<gene>
    <name evidence="5" type="ORF">ATN88_03220</name>
</gene>
<dbReference type="RefSeq" id="WP_067417181.1">
    <property type="nucleotide sequence ID" value="NZ_LNTY01000034.1"/>
</dbReference>
<dbReference type="InterPro" id="IPR051531">
    <property type="entry name" value="N-acetyltransferase"/>
</dbReference>
<evidence type="ECO:0000256" key="3">
    <source>
        <dbReference type="ARBA" id="ARBA00038502"/>
    </source>
</evidence>
<evidence type="ECO:0000256" key="2">
    <source>
        <dbReference type="ARBA" id="ARBA00023315"/>
    </source>
</evidence>
<dbReference type="PANTHER" id="PTHR43792:SF8">
    <property type="entry name" value="[RIBOSOMAL PROTEIN US5]-ALANINE N-ACETYLTRANSFERASE"/>
    <property type="match status" value="1"/>
</dbReference>
<organism evidence="5 6">
    <name type="scientific">Enterovibrio coralii</name>
    <dbReference type="NCBI Taxonomy" id="294935"/>
    <lineage>
        <taxon>Bacteria</taxon>
        <taxon>Pseudomonadati</taxon>
        <taxon>Pseudomonadota</taxon>
        <taxon>Gammaproteobacteria</taxon>
        <taxon>Vibrionales</taxon>
        <taxon>Vibrionaceae</taxon>
        <taxon>Enterovibrio</taxon>
    </lineage>
</organism>
<feature type="domain" description="N-acetyltransferase" evidence="4">
    <location>
        <begin position="19"/>
        <end position="189"/>
    </location>
</feature>
<dbReference type="SUPFAM" id="SSF55729">
    <property type="entry name" value="Acyl-CoA N-acyltransferases (Nat)"/>
    <property type="match status" value="1"/>
</dbReference>
<comment type="caution">
    <text evidence="5">The sequence shown here is derived from an EMBL/GenBank/DDBJ whole genome shotgun (WGS) entry which is preliminary data.</text>
</comment>
<protein>
    <submittedName>
        <fullName evidence="5">GNAT family acetyltransferase</fullName>
    </submittedName>
</protein>
<proteinExistence type="inferred from homology"/>
<dbReference type="OrthoDB" id="9801656at2"/>
<evidence type="ECO:0000259" key="4">
    <source>
        <dbReference type="PROSITE" id="PS51186"/>
    </source>
</evidence>
<comment type="similarity">
    <text evidence="3">Belongs to the acetyltransferase family. RimJ subfamily.</text>
</comment>
<evidence type="ECO:0000313" key="5">
    <source>
        <dbReference type="EMBL" id="KXF81681.1"/>
    </source>
</evidence>
<evidence type="ECO:0000313" key="6">
    <source>
        <dbReference type="Proteomes" id="UP000070529"/>
    </source>
</evidence>
<dbReference type="AlphaFoldDB" id="A0A135I8A3"/>
<dbReference type="GO" id="GO:0016747">
    <property type="term" value="F:acyltransferase activity, transferring groups other than amino-acyl groups"/>
    <property type="evidence" value="ECO:0007669"/>
    <property type="project" value="InterPro"/>
</dbReference>
<keyword evidence="2" id="KW-0012">Acyltransferase</keyword>
<dbReference type="InterPro" id="IPR016181">
    <property type="entry name" value="Acyl_CoA_acyltransferase"/>
</dbReference>
<dbReference type="STRING" id="294935.ATN88_03220"/>
<dbReference type="PROSITE" id="PS51186">
    <property type="entry name" value="GNAT"/>
    <property type="match status" value="1"/>
</dbReference>
<dbReference type="PANTHER" id="PTHR43792">
    <property type="entry name" value="GNAT FAMILY, PUTATIVE (AFU_ORTHOLOGUE AFUA_3G00765)-RELATED-RELATED"/>
    <property type="match status" value="1"/>
</dbReference>
<reference evidence="5 6" key="1">
    <citation type="submission" date="2015-11" db="EMBL/GenBank/DDBJ databases">
        <title>Genomic Taxonomy of the Vibrionaceae.</title>
        <authorList>
            <person name="Gomez-Gil B."/>
            <person name="Enciso-Ibarra J."/>
        </authorList>
    </citation>
    <scope>NUCLEOTIDE SEQUENCE [LARGE SCALE GENOMIC DNA]</scope>
    <source>
        <strain evidence="5 6">CAIM 912</strain>
    </source>
</reference>
<accession>A0A135I8A3</accession>
<dbReference type="EMBL" id="LNTY01000034">
    <property type="protein sequence ID" value="KXF81681.1"/>
    <property type="molecule type" value="Genomic_DNA"/>
</dbReference>
<sequence>MLTFDAFKQGHAVSLKDGYTIALISKADLEDIIEMLQNPKVTEYLFFAPAPEEMYRGYFGPIIEGTEQAIANNEWPETITVIIRDNDGKYMGMCGLPAVMFLSGNYEVGFQFAEHAWGKGLASSGCEFLLALAFDELGAHKVTADCYRANVGSYKTMEKAGLVEEGCQIAYFKTENGFDDRLLYGITKAQYDAKTVV</sequence>
<keyword evidence="1 5" id="KW-0808">Transferase</keyword>
<keyword evidence="6" id="KW-1185">Reference proteome</keyword>